<proteinExistence type="predicted"/>
<sequence>MEDVDMIESSGDVWMPSDTEEEYCDMSSTVIHESVEIHLTNSMDIDGERENELSHNSSKNKSTTDPGSNGSSSACDYNSGNTESEPTHLNESVHSCECHNSGHDDVNQGNYEDTNKDGNNFNKDYESVAGEQGSKASLDGFGNDLELPLAQEYDEASPSSEIGSRTVAGEQGSEASVNGFDDELELPLASEYEEAAPEIEIGSANNPKIVCIHAFKREESNVVSKAERYKRNNRDDTSS</sequence>
<dbReference type="EMBL" id="CM047587">
    <property type="protein sequence ID" value="KAI9908702.1"/>
    <property type="molecule type" value="Genomic_DNA"/>
</dbReference>
<keyword evidence="2" id="KW-1185">Reference proteome</keyword>
<evidence type="ECO:0000313" key="1">
    <source>
        <dbReference type="EMBL" id="KAI9908702.1"/>
    </source>
</evidence>
<reference evidence="1 2" key="1">
    <citation type="journal article" date="2022" name="bioRxiv">
        <title>The genome of the oomycete Peronosclerospora sorghi, a cosmopolitan pathogen of maize and sorghum, is inflated with dispersed pseudogenes.</title>
        <authorList>
            <person name="Fletcher K."/>
            <person name="Martin F."/>
            <person name="Isakeit T."/>
            <person name="Cavanaugh K."/>
            <person name="Magill C."/>
            <person name="Michelmore R."/>
        </authorList>
    </citation>
    <scope>NUCLEOTIDE SEQUENCE [LARGE SCALE GENOMIC DNA]</scope>
    <source>
        <strain evidence="1">P6</strain>
    </source>
</reference>
<comment type="caution">
    <text evidence="1">The sequence shown here is derived from an EMBL/GenBank/DDBJ whole genome shotgun (WGS) entry which is preliminary data.</text>
</comment>
<organism evidence="1 2">
    <name type="scientific">Peronosclerospora sorghi</name>
    <dbReference type="NCBI Taxonomy" id="230839"/>
    <lineage>
        <taxon>Eukaryota</taxon>
        <taxon>Sar</taxon>
        <taxon>Stramenopiles</taxon>
        <taxon>Oomycota</taxon>
        <taxon>Peronosporomycetes</taxon>
        <taxon>Peronosporales</taxon>
        <taxon>Peronosporaceae</taxon>
        <taxon>Peronosclerospora</taxon>
    </lineage>
</organism>
<name>A0ACC0VQX9_9STRA</name>
<dbReference type="Proteomes" id="UP001163321">
    <property type="component" value="Chromosome 8"/>
</dbReference>
<protein>
    <submittedName>
        <fullName evidence="1">Uncharacterized protein</fullName>
    </submittedName>
</protein>
<accession>A0ACC0VQX9</accession>
<gene>
    <name evidence="1" type="ORF">PsorP6_004018</name>
</gene>
<evidence type="ECO:0000313" key="2">
    <source>
        <dbReference type="Proteomes" id="UP001163321"/>
    </source>
</evidence>